<dbReference type="InterPro" id="IPR013685">
    <property type="entry name" value="POTRA_FtsQ_type"/>
</dbReference>
<comment type="subcellular location">
    <subcellularLocation>
        <location evidence="1">Membrane</location>
    </subcellularLocation>
</comment>
<keyword evidence="6 8" id="KW-0472">Membrane</keyword>
<organism evidence="10 11">
    <name type="scientific">Clostridium pasteurianum BC1</name>
    <dbReference type="NCBI Taxonomy" id="86416"/>
    <lineage>
        <taxon>Bacteria</taxon>
        <taxon>Bacillati</taxon>
        <taxon>Bacillota</taxon>
        <taxon>Clostridia</taxon>
        <taxon>Eubacteriales</taxon>
        <taxon>Clostridiaceae</taxon>
        <taxon>Clostridium</taxon>
    </lineage>
</organism>
<dbReference type="PATRIC" id="fig|86416.3.peg.2878"/>
<evidence type="ECO:0000259" key="9">
    <source>
        <dbReference type="PROSITE" id="PS51779"/>
    </source>
</evidence>
<sequence>MEESKNELIEKRRRKRRIKKVFFSMILLISVLITLCLKLTYFNIKYVNVLNNKTIDSNEIIKESGIQKNTNIFYMNSTNIKNNILNNPYILSVDISRKLPNAVDINVIETKAVFYIQNGNKFSVIDKDGRVLEVRDNIDNMNLVKIIGVDASKTSVGKVIPFNDNKELDTINILTNIIMDNDVCKNIKVLNVTDSMDLEAYYNNMCIKLGKSEDLQKKLNRAINIISDRNLSASTGYVDVSFNGNPVFFVEK</sequence>
<dbReference type="RefSeq" id="WP_015616024.1">
    <property type="nucleotide sequence ID" value="NC_021182.1"/>
</dbReference>
<evidence type="ECO:0000256" key="8">
    <source>
        <dbReference type="SAM" id="Phobius"/>
    </source>
</evidence>
<dbReference type="InterPro" id="IPR050487">
    <property type="entry name" value="FtsQ_DivIB"/>
</dbReference>
<keyword evidence="4 8" id="KW-0812">Transmembrane</keyword>
<keyword evidence="3 10" id="KW-0132">Cell division</keyword>
<dbReference type="EMBL" id="CP003261">
    <property type="protein sequence ID" value="AGK97730.1"/>
    <property type="molecule type" value="Genomic_DNA"/>
</dbReference>
<feature type="transmembrane region" description="Helical" evidence="8">
    <location>
        <begin position="21"/>
        <end position="42"/>
    </location>
</feature>
<dbReference type="Pfam" id="PF08478">
    <property type="entry name" value="POTRA_1"/>
    <property type="match status" value="1"/>
</dbReference>
<dbReference type="HOGENOM" id="CLU_047677_4_2_9"/>
<accession>R4KDN2</accession>
<keyword evidence="2" id="KW-1003">Cell membrane</keyword>
<evidence type="ECO:0000256" key="6">
    <source>
        <dbReference type="ARBA" id="ARBA00023136"/>
    </source>
</evidence>
<feature type="domain" description="POTRA" evidence="9">
    <location>
        <begin position="42"/>
        <end position="110"/>
    </location>
</feature>
<dbReference type="PANTHER" id="PTHR37820">
    <property type="entry name" value="CELL DIVISION PROTEIN DIVIB"/>
    <property type="match status" value="1"/>
</dbReference>
<proteinExistence type="predicted"/>
<evidence type="ECO:0000256" key="1">
    <source>
        <dbReference type="ARBA" id="ARBA00004370"/>
    </source>
</evidence>
<keyword evidence="7" id="KW-0131">Cell cycle</keyword>
<dbReference type="InterPro" id="IPR005548">
    <property type="entry name" value="Cell_div_FtsQ/DivIB_C"/>
</dbReference>
<evidence type="ECO:0000256" key="7">
    <source>
        <dbReference type="ARBA" id="ARBA00023306"/>
    </source>
</evidence>
<dbReference type="GO" id="GO:0051301">
    <property type="term" value="P:cell division"/>
    <property type="evidence" value="ECO:0007669"/>
    <property type="project" value="UniProtKB-KW"/>
</dbReference>
<keyword evidence="11" id="KW-1185">Reference proteome</keyword>
<gene>
    <name evidence="10" type="ORF">Clopa_2892</name>
</gene>
<evidence type="ECO:0000313" key="11">
    <source>
        <dbReference type="Proteomes" id="UP000013523"/>
    </source>
</evidence>
<dbReference type="AlphaFoldDB" id="R4KDN2"/>
<keyword evidence="5 8" id="KW-1133">Transmembrane helix</keyword>
<evidence type="ECO:0000313" key="10">
    <source>
        <dbReference type="EMBL" id="AGK97730.1"/>
    </source>
</evidence>
<dbReference type="InterPro" id="IPR034746">
    <property type="entry name" value="POTRA"/>
</dbReference>
<evidence type="ECO:0000256" key="5">
    <source>
        <dbReference type="ARBA" id="ARBA00022989"/>
    </source>
</evidence>
<dbReference type="GO" id="GO:0005886">
    <property type="term" value="C:plasma membrane"/>
    <property type="evidence" value="ECO:0007669"/>
    <property type="project" value="TreeGrafter"/>
</dbReference>
<dbReference type="eggNOG" id="COG1589">
    <property type="taxonomic scope" value="Bacteria"/>
</dbReference>
<evidence type="ECO:0000256" key="4">
    <source>
        <dbReference type="ARBA" id="ARBA00022692"/>
    </source>
</evidence>
<dbReference type="OrthoDB" id="1953902at2"/>
<dbReference type="PANTHER" id="PTHR37820:SF1">
    <property type="entry name" value="CELL DIVISION PROTEIN FTSQ"/>
    <property type="match status" value="1"/>
</dbReference>
<dbReference type="Gene3D" id="3.10.20.310">
    <property type="entry name" value="membrane protein fhac"/>
    <property type="match status" value="1"/>
</dbReference>
<reference evidence="10 11" key="1">
    <citation type="submission" date="2012-01" db="EMBL/GenBank/DDBJ databases">
        <title>Complete sequence of chromosome of Clostridium pasteurianum BC1.</title>
        <authorList>
            <consortium name="US DOE Joint Genome Institute"/>
            <person name="Lucas S."/>
            <person name="Han J."/>
            <person name="Lapidus A."/>
            <person name="Cheng J.-F."/>
            <person name="Goodwin L."/>
            <person name="Pitluck S."/>
            <person name="Peters L."/>
            <person name="Mikhailova N."/>
            <person name="Teshima H."/>
            <person name="Detter J.C."/>
            <person name="Han C."/>
            <person name="Tapia R."/>
            <person name="Land M."/>
            <person name="Hauser L."/>
            <person name="Kyrpides N."/>
            <person name="Ivanova N."/>
            <person name="Pagani I."/>
            <person name="Dunn J."/>
            <person name="Taghavi S."/>
            <person name="Francis A."/>
            <person name="van der Lelie D."/>
            <person name="Woyke T."/>
        </authorList>
    </citation>
    <scope>NUCLEOTIDE SEQUENCE [LARGE SCALE GENOMIC DNA]</scope>
    <source>
        <strain evidence="10 11">BC1</strain>
    </source>
</reference>
<evidence type="ECO:0000256" key="2">
    <source>
        <dbReference type="ARBA" id="ARBA00022475"/>
    </source>
</evidence>
<dbReference type="STRING" id="86416.Clopa_2892"/>
<dbReference type="Proteomes" id="UP000013523">
    <property type="component" value="Chromosome"/>
</dbReference>
<dbReference type="KEGG" id="cpas:Clopa_2892"/>
<name>R4KDN2_CLOPA</name>
<dbReference type="PROSITE" id="PS51779">
    <property type="entry name" value="POTRA"/>
    <property type="match status" value="1"/>
</dbReference>
<evidence type="ECO:0000256" key="3">
    <source>
        <dbReference type="ARBA" id="ARBA00022618"/>
    </source>
</evidence>
<protein>
    <submittedName>
        <fullName evidence="10">Cell division septal protein</fullName>
    </submittedName>
</protein>
<dbReference type="Pfam" id="PF03799">
    <property type="entry name" value="FtsQ_DivIB_C"/>
    <property type="match status" value="1"/>
</dbReference>